<gene>
    <name evidence="1" type="ORF">CLV82_1494</name>
</gene>
<organism evidence="1 2">
    <name type="scientific">Zeaxanthinibacter enoshimensis</name>
    <dbReference type="NCBI Taxonomy" id="392009"/>
    <lineage>
        <taxon>Bacteria</taxon>
        <taxon>Pseudomonadati</taxon>
        <taxon>Bacteroidota</taxon>
        <taxon>Flavobacteriia</taxon>
        <taxon>Flavobacteriales</taxon>
        <taxon>Flavobacteriaceae</taxon>
        <taxon>Zeaxanthinibacter</taxon>
    </lineage>
</organism>
<dbReference type="RefSeq" id="WP_166636682.1">
    <property type="nucleotide sequence ID" value="NZ_SNYI01000002.1"/>
</dbReference>
<dbReference type="AlphaFoldDB" id="A0A4V3D3P8"/>
<reference evidence="1 2" key="1">
    <citation type="submission" date="2019-03" db="EMBL/GenBank/DDBJ databases">
        <title>Genomic Encyclopedia of Archaeal and Bacterial Type Strains, Phase II (KMG-II): from individual species to whole genera.</title>
        <authorList>
            <person name="Goeker M."/>
        </authorList>
    </citation>
    <scope>NUCLEOTIDE SEQUENCE [LARGE SCALE GENOMIC DNA]</scope>
    <source>
        <strain evidence="1 2">DSM 18435</strain>
    </source>
</reference>
<dbReference type="Pfam" id="PF11013">
    <property type="entry name" value="DUF2851"/>
    <property type="match status" value="1"/>
</dbReference>
<name>A0A4V3D3P8_9FLAO</name>
<accession>A0A4V3D3P8</accession>
<evidence type="ECO:0000313" key="2">
    <source>
        <dbReference type="Proteomes" id="UP000295468"/>
    </source>
</evidence>
<protein>
    <submittedName>
        <fullName evidence="1">Uncharacterized protein DUF2851</fullName>
    </submittedName>
</protein>
<keyword evidence="2" id="KW-1185">Reference proteome</keyword>
<dbReference type="InterPro" id="IPR021272">
    <property type="entry name" value="DUF2851"/>
</dbReference>
<sequence length="425" mass="49092">MREDLLHFVWQHLKIPLRLKTTDGAPLRILYPGELNKGSGPDFSNAQLLIDNIQWAGNVEMHLRSSDWYSHGHQDDPKYSRIILHVVYEDDMPVLSGDGQPVPTLELHTYIPPGIIESYRTLLSRKEKSFINCEKLLPAIPEALLSSWMDELYLRRLNSQSQHFDRFYRDNDKHWEQVLFQALMRVFGSRKNGAFFSEVAGRLKFSVIRKTRTSALGLEALLFGIVGMLGKSPGTESYYFQLQREFTFLKRKYRLRPLPGRSPEYFGQRPSNFPTIRLSQLAMLYLKTPDLFSRVIALNSLPEAYTLFGVTASPYWNTHYVFGRTTRYIPKTVNRKFIDLIILNAVLPLKLSFARQRGEHIHSQLLDLTRQIKAESNGVIDNFKSLGIKPDHAQQSQALLELYTNYCSRHQCLSCAVGRQLLNQI</sequence>
<proteinExistence type="predicted"/>
<dbReference type="Proteomes" id="UP000295468">
    <property type="component" value="Unassembled WGS sequence"/>
</dbReference>
<dbReference type="EMBL" id="SNYI01000002">
    <property type="protein sequence ID" value="TDQ30803.1"/>
    <property type="molecule type" value="Genomic_DNA"/>
</dbReference>
<comment type="caution">
    <text evidence="1">The sequence shown here is derived from an EMBL/GenBank/DDBJ whole genome shotgun (WGS) entry which is preliminary data.</text>
</comment>
<evidence type="ECO:0000313" key="1">
    <source>
        <dbReference type="EMBL" id="TDQ30803.1"/>
    </source>
</evidence>